<evidence type="ECO:0000313" key="14">
    <source>
        <dbReference type="Proteomes" id="UP001304300"/>
    </source>
</evidence>
<feature type="transmembrane region" description="Helical" evidence="11">
    <location>
        <begin position="517"/>
        <end position="536"/>
    </location>
</feature>
<dbReference type="InterPro" id="IPR015915">
    <property type="entry name" value="Kelch-typ_b-propeller"/>
</dbReference>
<keyword evidence="9 11" id="KW-0472">Membrane</keyword>
<feature type="transmembrane region" description="Helical" evidence="11">
    <location>
        <begin position="764"/>
        <end position="784"/>
    </location>
</feature>
<evidence type="ECO:0000256" key="2">
    <source>
        <dbReference type="ARBA" id="ARBA00006434"/>
    </source>
</evidence>
<evidence type="ECO:0000256" key="4">
    <source>
        <dbReference type="ARBA" id="ARBA00022475"/>
    </source>
</evidence>
<feature type="transmembrane region" description="Helical" evidence="11">
    <location>
        <begin position="791"/>
        <end position="808"/>
    </location>
</feature>
<dbReference type="EMBL" id="CP136920">
    <property type="protein sequence ID" value="WOO42384.1"/>
    <property type="molecule type" value="Genomic_DNA"/>
</dbReference>
<keyword evidence="7" id="KW-0915">Sodium</keyword>
<dbReference type="Pfam" id="PF00474">
    <property type="entry name" value="SSF"/>
    <property type="match status" value="1"/>
</dbReference>
<protein>
    <submittedName>
        <fullName evidence="13">Sodium/solute symporter</fullName>
    </submittedName>
</protein>
<feature type="transmembrane region" description="Helical" evidence="11">
    <location>
        <begin position="733"/>
        <end position="752"/>
    </location>
</feature>
<dbReference type="InterPro" id="IPR051163">
    <property type="entry name" value="Sodium:Solute_Symporter_SSF"/>
</dbReference>
<keyword evidence="4" id="KW-1003">Cell membrane</keyword>
<dbReference type="InterPro" id="IPR038377">
    <property type="entry name" value="Na/Glc_symporter_sf"/>
</dbReference>
<evidence type="ECO:0000313" key="13">
    <source>
        <dbReference type="EMBL" id="WOO42384.1"/>
    </source>
</evidence>
<evidence type="ECO:0000256" key="1">
    <source>
        <dbReference type="ARBA" id="ARBA00004651"/>
    </source>
</evidence>
<accession>A0AAQ3LDE2</accession>
<proteinExistence type="inferred from homology"/>
<feature type="transmembrane region" description="Helical" evidence="11">
    <location>
        <begin position="631"/>
        <end position="657"/>
    </location>
</feature>
<feature type="transmembrane region" description="Helical" evidence="11">
    <location>
        <begin position="407"/>
        <end position="430"/>
    </location>
</feature>
<evidence type="ECO:0000256" key="11">
    <source>
        <dbReference type="SAM" id="Phobius"/>
    </source>
</evidence>
<evidence type="ECO:0000256" key="7">
    <source>
        <dbReference type="ARBA" id="ARBA00023053"/>
    </source>
</evidence>
<dbReference type="PROSITE" id="PS50283">
    <property type="entry name" value="NA_SOLUT_SYMP_3"/>
    <property type="match status" value="1"/>
</dbReference>
<evidence type="ECO:0000256" key="9">
    <source>
        <dbReference type="ARBA" id="ARBA00023136"/>
    </source>
</evidence>
<keyword evidence="8" id="KW-0406">Ion transport</keyword>
<evidence type="ECO:0000256" key="12">
    <source>
        <dbReference type="SAM" id="SignalP"/>
    </source>
</evidence>
<dbReference type="RefSeq" id="WP_317834903.1">
    <property type="nucleotide sequence ID" value="NZ_CP136920.1"/>
</dbReference>
<feature type="transmembrane region" description="Helical" evidence="11">
    <location>
        <begin position="589"/>
        <end position="611"/>
    </location>
</feature>
<gene>
    <name evidence="13" type="ORF">RZN69_04730</name>
</gene>
<evidence type="ECO:0000256" key="10">
    <source>
        <dbReference type="ARBA" id="ARBA00023201"/>
    </source>
</evidence>
<evidence type="ECO:0000256" key="6">
    <source>
        <dbReference type="ARBA" id="ARBA00022989"/>
    </source>
</evidence>
<dbReference type="KEGG" id="puo:RZN69_04730"/>
<comment type="similarity">
    <text evidence="2">Belongs to the sodium:solute symporter (SSF) (TC 2.A.21) family.</text>
</comment>
<feature type="transmembrane region" description="Helical" evidence="11">
    <location>
        <begin position="548"/>
        <end position="569"/>
    </location>
</feature>
<keyword evidence="5 11" id="KW-0812">Transmembrane</keyword>
<feature type="transmembrane region" description="Helical" evidence="11">
    <location>
        <begin position="442"/>
        <end position="460"/>
    </location>
</feature>
<reference evidence="13 14" key="1">
    <citation type="submission" date="2023-10" db="EMBL/GenBank/DDBJ databases">
        <title>Rubellicoccus peritrichatus gen. nov., sp. nov., isolated from an algae of coral reef tank.</title>
        <authorList>
            <person name="Luo J."/>
        </authorList>
    </citation>
    <scope>NUCLEOTIDE SEQUENCE [LARGE SCALE GENOMIC DNA]</scope>
    <source>
        <strain evidence="13 14">CR14</strain>
    </source>
</reference>
<dbReference type="GO" id="GO:0005886">
    <property type="term" value="C:plasma membrane"/>
    <property type="evidence" value="ECO:0007669"/>
    <property type="project" value="UniProtKB-SubCell"/>
</dbReference>
<dbReference type="GO" id="GO:0015293">
    <property type="term" value="F:symporter activity"/>
    <property type="evidence" value="ECO:0007669"/>
    <property type="project" value="TreeGrafter"/>
</dbReference>
<keyword evidence="10" id="KW-0739">Sodium transport</keyword>
<organism evidence="13 14">
    <name type="scientific">Rubellicoccus peritrichatus</name>
    <dbReference type="NCBI Taxonomy" id="3080537"/>
    <lineage>
        <taxon>Bacteria</taxon>
        <taxon>Pseudomonadati</taxon>
        <taxon>Verrucomicrobiota</taxon>
        <taxon>Opitutia</taxon>
        <taxon>Puniceicoccales</taxon>
        <taxon>Cerasicoccaceae</taxon>
        <taxon>Rubellicoccus</taxon>
    </lineage>
</organism>
<feature type="chain" id="PRO_5043042313" evidence="12">
    <location>
        <begin position="19"/>
        <end position="867"/>
    </location>
</feature>
<dbReference type="InterPro" id="IPR001734">
    <property type="entry name" value="Na/solute_symporter"/>
</dbReference>
<dbReference type="NCBIfam" id="TIGR00813">
    <property type="entry name" value="sss"/>
    <property type="match status" value="1"/>
</dbReference>
<name>A0AAQ3LDE2_9BACT</name>
<feature type="transmembrane region" description="Helical" evidence="11">
    <location>
        <begin position="480"/>
        <end position="505"/>
    </location>
</feature>
<feature type="transmembrane region" description="Helical" evidence="11">
    <location>
        <begin position="814"/>
        <end position="838"/>
    </location>
</feature>
<dbReference type="Proteomes" id="UP001304300">
    <property type="component" value="Chromosome"/>
</dbReference>
<keyword evidence="12" id="KW-0732">Signal</keyword>
<feature type="signal peptide" evidence="12">
    <location>
        <begin position="1"/>
        <end position="18"/>
    </location>
</feature>
<evidence type="ECO:0000256" key="5">
    <source>
        <dbReference type="ARBA" id="ARBA00022692"/>
    </source>
</evidence>
<dbReference type="AlphaFoldDB" id="A0AAQ3LDE2"/>
<dbReference type="Gene3D" id="2.120.10.80">
    <property type="entry name" value="Kelch-type beta propeller"/>
    <property type="match status" value="1"/>
</dbReference>
<dbReference type="SUPFAM" id="SSF117281">
    <property type="entry name" value="Kelch motif"/>
    <property type="match status" value="1"/>
</dbReference>
<dbReference type="PANTHER" id="PTHR42985:SF40">
    <property type="entry name" value="LD47995P-RELATED"/>
    <property type="match status" value="1"/>
</dbReference>
<comment type="subcellular location">
    <subcellularLocation>
        <location evidence="1">Cell membrane</location>
        <topology evidence="1">Multi-pass membrane protein</topology>
    </subcellularLocation>
</comment>
<dbReference type="Gene3D" id="1.20.1730.10">
    <property type="entry name" value="Sodium/glucose cotransporter"/>
    <property type="match status" value="1"/>
</dbReference>
<feature type="transmembrane region" description="Helical" evidence="11">
    <location>
        <begin position="368"/>
        <end position="386"/>
    </location>
</feature>
<dbReference type="PANTHER" id="PTHR42985">
    <property type="entry name" value="SODIUM-COUPLED MONOCARBOXYLATE TRANSPORTER"/>
    <property type="match status" value="1"/>
</dbReference>
<feature type="transmembrane region" description="Helical" evidence="11">
    <location>
        <begin position="689"/>
        <end position="713"/>
    </location>
</feature>
<evidence type="ECO:0000256" key="8">
    <source>
        <dbReference type="ARBA" id="ARBA00023065"/>
    </source>
</evidence>
<keyword evidence="6 11" id="KW-1133">Transmembrane helix</keyword>
<sequence>MICRIVALLGLSLLTLQAASDEPLKEEMSAQRTYFKWDSIGAAFDGKSIGRAYAKSGDSLFAFGGRNEFGEITSEVQILQRTSDGGYRRTQSDLSKPVAFAASTSYAGKVYLIGGLGPDGVTDRVLELSWENGVLKETLLPPFPEPIMLAGAGIHRSTVHHFLYGVSGVNSMDAVAASPRMYELKLSDLETGEAVWQRMEDMPFGGRVAPSVNETYNELVVLGGYTIDKDQVITPTSSTWGFARIPRDGHVKEGWEKRADFHRPIAYPAVSKTGQSHLTVVGGDAAGGKLSELLNGSKVVEPVAGVWAFHDPLDVWSKIGELSVPAYGGALLKIDEDSYLWLDAREKNKQVVASGTIDFLVSRKTMDWLDWLVIGAYFIIVGWIGYHFARRQKDAASFALGNRNVKWWASGISLMATGVSTISFMAIPALAACTGLATKGPILFMFVGILISAYITFPILRRLNITSTYEYIEQRFGVGLRLLGSFNSIVVQLMGRIGIVVMLPALAISTMTGIEPWISVLTMGLLTTIYSTAGGFEAVVWTDVVQGTLMIVGFCAIGIFSFASIQGGWDAFVQYGRELDRLNFFITEWDLRVPSVWFAVLGFILGTMAFASDQATAQRVLAIPMKDVRKIAFLGGAFSIGVAFLSAAVGMGLFGFFKSNPEFLNPIMKNDQIVPIFIVNKIPVGLSGLLLATLFAAAMSTVSSSVNVCAVLFGEDFYKRLRKNVSSKEEMRAMQVVSMLTGIIGTGMALWLLSMDLPTLWESFMRIMAFIGGGFGGIYILGMFTRRTHEVGAIIGVAVSFAAAYYFSVAQLDIHYGTLGLVITLSCVVSGYVSSLIIPWKRKNLTGLTVWDQVKERVTDDELLAQQ</sequence>
<keyword evidence="14" id="KW-1185">Reference proteome</keyword>
<dbReference type="GO" id="GO:0006814">
    <property type="term" value="P:sodium ion transport"/>
    <property type="evidence" value="ECO:0007669"/>
    <property type="project" value="UniProtKB-KW"/>
</dbReference>
<evidence type="ECO:0000256" key="3">
    <source>
        <dbReference type="ARBA" id="ARBA00022448"/>
    </source>
</evidence>
<keyword evidence="3" id="KW-0813">Transport</keyword>